<evidence type="ECO:0000313" key="2">
    <source>
        <dbReference type="Proteomes" id="UP001159363"/>
    </source>
</evidence>
<dbReference type="Proteomes" id="UP001159363">
    <property type="component" value="Chromosome 7"/>
</dbReference>
<comment type="caution">
    <text evidence="1">The sequence shown here is derived from an EMBL/GenBank/DDBJ whole genome shotgun (WGS) entry which is preliminary data.</text>
</comment>
<gene>
    <name evidence="1" type="ORF">PR048_020839</name>
</gene>
<keyword evidence="2" id="KW-1185">Reference proteome</keyword>
<accession>A0ABQ9GWI7</accession>
<dbReference type="EMBL" id="JARBHB010000008">
    <property type="protein sequence ID" value="KAJ8876394.1"/>
    <property type="molecule type" value="Genomic_DNA"/>
</dbReference>
<evidence type="ECO:0000313" key="1">
    <source>
        <dbReference type="EMBL" id="KAJ8876394.1"/>
    </source>
</evidence>
<name>A0ABQ9GWI7_9NEOP</name>
<protein>
    <submittedName>
        <fullName evidence="1">Uncharacterized protein</fullName>
    </submittedName>
</protein>
<reference evidence="1 2" key="1">
    <citation type="submission" date="2023-02" db="EMBL/GenBank/DDBJ databases">
        <title>LHISI_Scaffold_Assembly.</title>
        <authorList>
            <person name="Stuart O.P."/>
            <person name="Cleave R."/>
            <person name="Magrath M.J.L."/>
            <person name="Mikheyev A.S."/>
        </authorList>
    </citation>
    <scope>NUCLEOTIDE SEQUENCE [LARGE SCALE GENOMIC DNA]</scope>
    <source>
        <strain evidence="1">Daus_M_001</strain>
        <tissue evidence="1">Leg muscle</tissue>
    </source>
</reference>
<proteinExistence type="predicted"/>
<organism evidence="1 2">
    <name type="scientific">Dryococelus australis</name>
    <dbReference type="NCBI Taxonomy" id="614101"/>
    <lineage>
        <taxon>Eukaryota</taxon>
        <taxon>Metazoa</taxon>
        <taxon>Ecdysozoa</taxon>
        <taxon>Arthropoda</taxon>
        <taxon>Hexapoda</taxon>
        <taxon>Insecta</taxon>
        <taxon>Pterygota</taxon>
        <taxon>Neoptera</taxon>
        <taxon>Polyneoptera</taxon>
        <taxon>Phasmatodea</taxon>
        <taxon>Verophasmatodea</taxon>
        <taxon>Anareolatae</taxon>
        <taxon>Phasmatidae</taxon>
        <taxon>Eurycanthinae</taxon>
        <taxon>Dryococelus</taxon>
    </lineage>
</organism>
<sequence length="119" mass="14146">MLVTHPESSMVKTSQDEWLHSSMLIFVEEMRFCNKKCLQVFQKGCIMPVESLKFLFTDLKHKHPRINYLLTHRYPIKKDGKSVHEFEVYVLEYLAGWVAKKLHHNFPYLIVVTSTNNNY</sequence>